<proteinExistence type="predicted"/>
<organism evidence="1 2">
    <name type="scientific">Sphaerisporangium melleum</name>
    <dbReference type="NCBI Taxonomy" id="321316"/>
    <lineage>
        <taxon>Bacteria</taxon>
        <taxon>Bacillati</taxon>
        <taxon>Actinomycetota</taxon>
        <taxon>Actinomycetes</taxon>
        <taxon>Streptosporangiales</taxon>
        <taxon>Streptosporangiaceae</taxon>
        <taxon>Sphaerisporangium</taxon>
    </lineage>
</organism>
<comment type="caution">
    <text evidence="1">The sequence shown here is derived from an EMBL/GenBank/DDBJ whole genome shotgun (WGS) entry which is preliminary data.</text>
</comment>
<dbReference type="SUPFAM" id="SSF54909">
    <property type="entry name" value="Dimeric alpha+beta barrel"/>
    <property type="match status" value="1"/>
</dbReference>
<evidence type="ECO:0000313" key="1">
    <source>
        <dbReference type="EMBL" id="GGK69451.1"/>
    </source>
</evidence>
<sequence>MTEVLEVTTFKLVAGLTGADFVAANKDIEEYLKRRPGFRWRRITEDDDGTIMDIVAWDGEADARASASGIMTEMGDSPVHATIDHGTVDFRIIPVVHHTR</sequence>
<evidence type="ECO:0008006" key="3">
    <source>
        <dbReference type="Google" id="ProtNLM"/>
    </source>
</evidence>
<dbReference type="RefSeq" id="WP_189161767.1">
    <property type="nucleotide sequence ID" value="NZ_BMNT01000004.1"/>
</dbReference>
<reference evidence="1" key="2">
    <citation type="submission" date="2020-09" db="EMBL/GenBank/DDBJ databases">
        <authorList>
            <person name="Sun Q."/>
            <person name="Ohkuma M."/>
        </authorList>
    </citation>
    <scope>NUCLEOTIDE SEQUENCE</scope>
    <source>
        <strain evidence="1">JCM 13064</strain>
    </source>
</reference>
<dbReference type="Proteomes" id="UP000645217">
    <property type="component" value="Unassembled WGS sequence"/>
</dbReference>
<keyword evidence="2" id="KW-1185">Reference proteome</keyword>
<dbReference type="AlphaFoldDB" id="A0A917QVC7"/>
<accession>A0A917QVC7</accession>
<gene>
    <name evidence="1" type="ORF">GCM10007964_10540</name>
</gene>
<reference evidence="1" key="1">
    <citation type="journal article" date="2014" name="Int. J. Syst. Evol. Microbiol.">
        <title>Complete genome sequence of Corynebacterium casei LMG S-19264T (=DSM 44701T), isolated from a smear-ripened cheese.</title>
        <authorList>
            <consortium name="US DOE Joint Genome Institute (JGI-PGF)"/>
            <person name="Walter F."/>
            <person name="Albersmeier A."/>
            <person name="Kalinowski J."/>
            <person name="Ruckert C."/>
        </authorList>
    </citation>
    <scope>NUCLEOTIDE SEQUENCE</scope>
    <source>
        <strain evidence="1">JCM 13064</strain>
    </source>
</reference>
<protein>
    <recommendedName>
        <fullName evidence="3">ABM domain-containing protein</fullName>
    </recommendedName>
</protein>
<dbReference type="InterPro" id="IPR011008">
    <property type="entry name" value="Dimeric_a/b-barrel"/>
</dbReference>
<name>A0A917QVC7_9ACTN</name>
<evidence type="ECO:0000313" key="2">
    <source>
        <dbReference type="Proteomes" id="UP000645217"/>
    </source>
</evidence>
<dbReference type="EMBL" id="BMNT01000004">
    <property type="protein sequence ID" value="GGK69451.1"/>
    <property type="molecule type" value="Genomic_DNA"/>
</dbReference>
<dbReference type="Gene3D" id="3.30.70.100">
    <property type="match status" value="1"/>
</dbReference>